<keyword evidence="3" id="KW-0328">Glycosyltransferase</keyword>
<comment type="caution">
    <text evidence="16">The sequence shown here is derived from an EMBL/GenBank/DDBJ whole genome shotgun (WGS) entry which is preliminary data.</text>
</comment>
<keyword evidence="13" id="KW-0325">Glycoprotein</keyword>
<dbReference type="Proteomes" id="UP001274896">
    <property type="component" value="Unassembled WGS sequence"/>
</dbReference>
<keyword evidence="17" id="KW-1185">Reference proteome</keyword>
<evidence type="ECO:0000313" key="16">
    <source>
        <dbReference type="EMBL" id="KAK3524612.1"/>
    </source>
</evidence>
<dbReference type="EMBL" id="JAUCMX010000014">
    <property type="protein sequence ID" value="KAK3524612.1"/>
    <property type="molecule type" value="Genomic_DNA"/>
</dbReference>
<dbReference type="AlphaFoldDB" id="A0AAE0UWL1"/>
<evidence type="ECO:0000256" key="5">
    <source>
        <dbReference type="ARBA" id="ARBA00022692"/>
    </source>
</evidence>
<evidence type="ECO:0000256" key="15">
    <source>
        <dbReference type="SAM" id="Phobius"/>
    </source>
</evidence>
<accession>A0AAE0UWL1</accession>
<evidence type="ECO:0000256" key="14">
    <source>
        <dbReference type="ARBA" id="ARBA00043744"/>
    </source>
</evidence>
<keyword evidence="10" id="KW-0443">Lipid metabolism</keyword>
<dbReference type="PANTHER" id="PTHR45906">
    <property type="entry name" value="ALPHA-N-ACETYL-NEURAMINYL-2,3-BETA-GALACTOSYL-1, 3-N-ACETYL-GALACTOSAMINIDE ALPHA-2,6-SIALYLTRANSFERASE-LIKE"/>
    <property type="match status" value="1"/>
</dbReference>
<evidence type="ECO:0000256" key="4">
    <source>
        <dbReference type="ARBA" id="ARBA00022679"/>
    </source>
</evidence>
<dbReference type="GO" id="GO:0001665">
    <property type="term" value="F:alpha-N-acetylgalactosaminide alpha-2,6-sialyltransferase activity"/>
    <property type="evidence" value="ECO:0007669"/>
    <property type="project" value="TreeGrafter"/>
</dbReference>
<evidence type="ECO:0000256" key="3">
    <source>
        <dbReference type="ARBA" id="ARBA00022676"/>
    </source>
</evidence>
<keyword evidence="7" id="KW-0730">Sialic acid</keyword>
<evidence type="ECO:0000256" key="2">
    <source>
        <dbReference type="ARBA" id="ARBA00006003"/>
    </source>
</evidence>
<comment type="subcellular location">
    <subcellularLocation>
        <location evidence="1">Golgi apparatus membrane</location>
        <topology evidence="1">Single-pass type II membrane protein</topology>
    </subcellularLocation>
</comment>
<evidence type="ECO:0000256" key="12">
    <source>
        <dbReference type="ARBA" id="ARBA00023157"/>
    </source>
</evidence>
<feature type="transmembrane region" description="Helical" evidence="15">
    <location>
        <begin position="59"/>
        <end position="76"/>
    </location>
</feature>
<evidence type="ECO:0000256" key="7">
    <source>
        <dbReference type="ARBA" id="ARBA00022981"/>
    </source>
</evidence>
<dbReference type="InterPro" id="IPR001675">
    <property type="entry name" value="Glyco_trans_29"/>
</dbReference>
<evidence type="ECO:0000256" key="11">
    <source>
        <dbReference type="ARBA" id="ARBA00023136"/>
    </source>
</evidence>
<keyword evidence="4" id="KW-0808">Transferase</keyword>
<evidence type="ECO:0000256" key="10">
    <source>
        <dbReference type="ARBA" id="ARBA00023098"/>
    </source>
</evidence>
<dbReference type="Pfam" id="PF00777">
    <property type="entry name" value="Glyco_transf_29"/>
    <property type="match status" value="1"/>
</dbReference>
<feature type="transmembrane region" description="Helical" evidence="15">
    <location>
        <begin position="174"/>
        <end position="190"/>
    </location>
</feature>
<dbReference type="InterPro" id="IPR038578">
    <property type="entry name" value="GT29-like_sf"/>
</dbReference>
<name>A0AAE0UWL1_9TELE</name>
<evidence type="ECO:0000256" key="13">
    <source>
        <dbReference type="ARBA" id="ARBA00023180"/>
    </source>
</evidence>
<proteinExistence type="inferred from homology"/>
<keyword evidence="6" id="KW-0735">Signal-anchor</keyword>
<dbReference type="GO" id="GO:0009311">
    <property type="term" value="P:oligosaccharide metabolic process"/>
    <property type="evidence" value="ECO:0007669"/>
    <property type="project" value="TreeGrafter"/>
</dbReference>
<comment type="catalytic activity">
    <reaction evidence="14">
        <text>a ganglioside GM1b (d18:1(4E)) + CMP-N-acetyl-beta-neuraminate = a ganglioside GD1alpha (d18:1(4E)) + CMP + H(+)</text>
        <dbReference type="Rhea" id="RHEA:41968"/>
        <dbReference type="ChEBI" id="CHEBI:15378"/>
        <dbReference type="ChEBI" id="CHEBI:57812"/>
        <dbReference type="ChEBI" id="CHEBI:60377"/>
        <dbReference type="ChEBI" id="CHEBI:78568"/>
        <dbReference type="ChEBI" id="CHEBI:78569"/>
    </reaction>
    <physiologicalReaction direction="left-to-right" evidence="14">
        <dbReference type="Rhea" id="RHEA:41969"/>
    </physiologicalReaction>
</comment>
<evidence type="ECO:0000313" key="17">
    <source>
        <dbReference type="Proteomes" id="UP001274896"/>
    </source>
</evidence>
<dbReference type="Gene3D" id="3.90.1480.20">
    <property type="entry name" value="Glycosyl transferase family 29"/>
    <property type="match status" value="1"/>
</dbReference>
<keyword evidence="12" id="KW-1015">Disulfide bond</keyword>
<keyword evidence="8 15" id="KW-1133">Transmembrane helix</keyword>
<evidence type="ECO:0000256" key="8">
    <source>
        <dbReference type="ARBA" id="ARBA00022989"/>
    </source>
</evidence>
<reference evidence="16" key="1">
    <citation type="submission" date="2023-06" db="EMBL/GenBank/DDBJ databases">
        <title>Male Hemibagrus guttatus genome.</title>
        <authorList>
            <person name="Bian C."/>
        </authorList>
    </citation>
    <scope>NUCLEOTIDE SEQUENCE</scope>
    <source>
        <strain evidence="16">Male_cb2023</strain>
        <tissue evidence="16">Muscle</tissue>
    </source>
</reference>
<gene>
    <name evidence="16" type="ORF">QTP70_029921</name>
</gene>
<comment type="similarity">
    <text evidence="2">Belongs to the glycosyltransferase 29 family.</text>
</comment>
<evidence type="ECO:0000256" key="6">
    <source>
        <dbReference type="ARBA" id="ARBA00022968"/>
    </source>
</evidence>
<organism evidence="16 17">
    <name type="scientific">Hemibagrus guttatus</name>
    <dbReference type="NCBI Taxonomy" id="175788"/>
    <lineage>
        <taxon>Eukaryota</taxon>
        <taxon>Metazoa</taxon>
        <taxon>Chordata</taxon>
        <taxon>Craniata</taxon>
        <taxon>Vertebrata</taxon>
        <taxon>Euteleostomi</taxon>
        <taxon>Actinopterygii</taxon>
        <taxon>Neopterygii</taxon>
        <taxon>Teleostei</taxon>
        <taxon>Ostariophysi</taxon>
        <taxon>Siluriformes</taxon>
        <taxon>Bagridae</taxon>
        <taxon>Hemibagrus</taxon>
    </lineage>
</organism>
<dbReference type="PANTHER" id="PTHR45906:SF4">
    <property type="entry name" value="ALPHA-N-ACETYL-NEURAMINYL-2,3-BETA-GALACTOSYL-1,3-N-ACETYL-GALACTOSAMINIDE ALPHA-2,6-SIALYLTRANSFERASE"/>
    <property type="match status" value="1"/>
</dbReference>
<keyword evidence="5 15" id="KW-0812">Transmembrane</keyword>
<keyword evidence="11 15" id="KW-0472">Membrane</keyword>
<keyword evidence="9" id="KW-0333">Golgi apparatus</keyword>
<evidence type="ECO:0000256" key="9">
    <source>
        <dbReference type="ARBA" id="ARBA00023034"/>
    </source>
</evidence>
<dbReference type="PROSITE" id="PS51257">
    <property type="entry name" value="PROKAR_LIPOPROTEIN"/>
    <property type="match status" value="1"/>
</dbReference>
<protein>
    <submittedName>
        <fullName evidence="16">Uncharacterized protein</fullName>
    </submittedName>
</protein>
<dbReference type="GO" id="GO:0001574">
    <property type="term" value="P:ganglioside biosynthetic process"/>
    <property type="evidence" value="ECO:0007669"/>
    <property type="project" value="TreeGrafter"/>
</dbReference>
<sequence length="451" mass="52559">MQGRPISHTPYILSTLFTSCYSNMIRFNLPTRNDDDVGTKYLDEFFTPEHKHERAEEHVHYYIGFGIMAAILLSNVRETVSLRKRQESELEVAELKMLRFSLGVTRLDRIRNEYIRGTAHVGHMVDKVRETRLRWFGHVQRRESEYIGRRMLDMELPGRRQRGRPKRKAKEERFCWILLLLITVSLLLWYNHITKTGEVVLGLRGYVKILPGIRSSSHQYLALHCARCAVVSSSGQMLGSKRGREIDSHECVIRMNAAPTHGFEADVGNKTTVRVVAHSSVRRLLHREAFFFNQEASTRYVVWGPERNMRHDGKGRVFNVLVKLTSKYPGAHIYAVSREKMMRCDRVFQNETGKNRMKSGAFLSTGFFTMIFAMDVCDSINVYGMIDGSYCSLTNSSSVPYHYYESNRLDECGMYRVHEHVQRGGHRFFTEKQIYRRWASQGKLKFQYPAW</sequence>
<evidence type="ECO:0000256" key="1">
    <source>
        <dbReference type="ARBA" id="ARBA00004323"/>
    </source>
</evidence>
<dbReference type="GO" id="GO:0000139">
    <property type="term" value="C:Golgi membrane"/>
    <property type="evidence" value="ECO:0007669"/>
    <property type="project" value="UniProtKB-SubCell"/>
</dbReference>